<keyword evidence="1" id="KW-0472">Membrane</keyword>
<keyword evidence="1" id="KW-0812">Transmembrane</keyword>
<keyword evidence="1" id="KW-1133">Transmembrane helix</keyword>
<feature type="transmembrane region" description="Helical" evidence="1">
    <location>
        <begin position="12"/>
        <end position="41"/>
    </location>
</feature>
<dbReference type="EMBL" id="GDHC01009882">
    <property type="protein sequence ID" value="JAQ08747.1"/>
    <property type="molecule type" value="Transcribed_RNA"/>
</dbReference>
<protein>
    <submittedName>
        <fullName evidence="2">Uncharacterized protein</fullName>
    </submittedName>
</protein>
<proteinExistence type="predicted"/>
<sequence length="121" mass="12690">MLVAVLYPVRWYLCGYCTISACVSICVCVLIPCTCVCVLYVRVCTVTPVPQGVVVTLSPAAVRSQLSHPPHALHPPAAMAVQSPSPSPLPDRTGVGVGCWTATPSTHPAYLCSTPPTVCAR</sequence>
<organism evidence="2">
    <name type="scientific">Lygus hesperus</name>
    <name type="common">Western plant bug</name>
    <dbReference type="NCBI Taxonomy" id="30085"/>
    <lineage>
        <taxon>Eukaryota</taxon>
        <taxon>Metazoa</taxon>
        <taxon>Ecdysozoa</taxon>
        <taxon>Arthropoda</taxon>
        <taxon>Hexapoda</taxon>
        <taxon>Insecta</taxon>
        <taxon>Pterygota</taxon>
        <taxon>Neoptera</taxon>
        <taxon>Paraneoptera</taxon>
        <taxon>Hemiptera</taxon>
        <taxon>Heteroptera</taxon>
        <taxon>Panheteroptera</taxon>
        <taxon>Cimicomorpha</taxon>
        <taxon>Miridae</taxon>
        <taxon>Mirini</taxon>
        <taxon>Lygus</taxon>
    </lineage>
</organism>
<name>A0A146LQ16_LYGHE</name>
<gene>
    <name evidence="2" type="ORF">g.23292</name>
</gene>
<reference evidence="2" key="1">
    <citation type="journal article" date="2016" name="Gigascience">
        <title>De novo construction of an expanded transcriptome assembly for the western tarnished plant bug, Lygus hesperus.</title>
        <authorList>
            <person name="Tassone E.E."/>
            <person name="Geib S.M."/>
            <person name="Hall B."/>
            <person name="Fabrick J.A."/>
            <person name="Brent C.S."/>
            <person name="Hull J.J."/>
        </authorList>
    </citation>
    <scope>NUCLEOTIDE SEQUENCE</scope>
</reference>
<dbReference type="AlphaFoldDB" id="A0A146LQ16"/>
<evidence type="ECO:0000256" key="1">
    <source>
        <dbReference type="SAM" id="Phobius"/>
    </source>
</evidence>
<evidence type="ECO:0000313" key="2">
    <source>
        <dbReference type="EMBL" id="JAQ08747.1"/>
    </source>
</evidence>
<accession>A0A146LQ16</accession>